<dbReference type="SUPFAM" id="SSF55729">
    <property type="entry name" value="Acyl-CoA N-acyltransferases (Nat)"/>
    <property type="match status" value="1"/>
</dbReference>
<dbReference type="InterPro" id="IPR025184">
    <property type="entry name" value="AadA_C"/>
</dbReference>
<dbReference type="Proteomes" id="UP001501047">
    <property type="component" value="Unassembled WGS sequence"/>
</dbReference>
<dbReference type="PROSITE" id="PS51186">
    <property type="entry name" value="GNAT"/>
    <property type="match status" value="1"/>
</dbReference>
<dbReference type="EMBL" id="BAAACI010000001">
    <property type="protein sequence ID" value="GAA0766099.1"/>
    <property type="molecule type" value="Genomic_DNA"/>
</dbReference>
<name>A0ABP3VU91_CLOSU</name>
<dbReference type="SUPFAM" id="SSF81301">
    <property type="entry name" value="Nucleotidyltransferase"/>
    <property type="match status" value="1"/>
</dbReference>
<dbReference type="InterPro" id="IPR000182">
    <property type="entry name" value="GNAT_dom"/>
</dbReference>
<reference evidence="5" key="1">
    <citation type="journal article" date="2019" name="Int. J. Syst. Evol. Microbiol.">
        <title>The Global Catalogue of Microorganisms (GCM) 10K type strain sequencing project: providing services to taxonomists for standard genome sequencing and annotation.</title>
        <authorList>
            <consortium name="The Broad Institute Genomics Platform"/>
            <consortium name="The Broad Institute Genome Sequencing Center for Infectious Disease"/>
            <person name="Wu L."/>
            <person name="Ma J."/>
        </authorList>
    </citation>
    <scope>NUCLEOTIDE SEQUENCE [LARGE SCALE GENOMIC DNA]</scope>
    <source>
        <strain evidence="5">JCM 1417</strain>
    </source>
</reference>
<dbReference type="InterPro" id="IPR050680">
    <property type="entry name" value="YpeA/RimI_acetyltransf"/>
</dbReference>
<dbReference type="Pfam" id="PF13427">
    <property type="entry name" value="AadA_C"/>
    <property type="match status" value="1"/>
</dbReference>
<evidence type="ECO:0000256" key="2">
    <source>
        <dbReference type="ARBA" id="ARBA00023315"/>
    </source>
</evidence>
<sequence>MNIVKCQKQDLLSIFDIISKCKAHMESYDIYQWNEFYPSLDIIETDIISGNCYLLKDNELSIAYFALDEEQPSEYNNITWITQGEKVLVIHRLAVLPEYQGMGIAKKILKFIEEFADENRYTSIRLDAYSQNRNALKLYDNHGYKRVGKLYFPNREFHFYCYEKKLKNTPIPETLIPMLNEYDKSLRENFPNKIFGIYVYNSVALGCFNEKTSDIDFITILNEEFENEDICTVEKVHRKISEAFEYGNRMEGMYITKDKVGKLNSEISPYIYFCDNILHYYGYYDINSITWWTLKYFGIPINCPDVNSLSIEVDWCSIIENMNYNLNNYWKDKLSENYIFLQDEWIEFAVATLCRILYTLENKAITSKDKALEYAITTIPKEYSLIIKECLRLRERNFDSSFYSSTVEREHLVKSFIKFIIDICNEKYKLLEGSDIKCKR</sequence>
<dbReference type="CDD" id="cd04301">
    <property type="entry name" value="NAT_SF"/>
    <property type="match status" value="1"/>
</dbReference>
<keyword evidence="5" id="KW-1185">Reference proteome</keyword>
<dbReference type="RefSeq" id="WP_343823044.1">
    <property type="nucleotide sequence ID" value="NZ_BAAACI010000001.1"/>
</dbReference>
<dbReference type="Gene3D" id="3.40.630.30">
    <property type="match status" value="1"/>
</dbReference>
<feature type="domain" description="N-acetyltransferase" evidence="3">
    <location>
        <begin position="1"/>
        <end position="167"/>
    </location>
</feature>
<proteinExistence type="predicted"/>
<evidence type="ECO:0000259" key="3">
    <source>
        <dbReference type="PROSITE" id="PS51186"/>
    </source>
</evidence>
<dbReference type="PANTHER" id="PTHR43420">
    <property type="entry name" value="ACETYLTRANSFERASE"/>
    <property type="match status" value="1"/>
</dbReference>
<protein>
    <recommendedName>
        <fullName evidence="3">N-acetyltransferase domain-containing protein</fullName>
    </recommendedName>
</protein>
<keyword evidence="1" id="KW-0808">Transferase</keyword>
<organism evidence="4 5">
    <name type="scientific">Clostridium subterminale</name>
    <dbReference type="NCBI Taxonomy" id="1550"/>
    <lineage>
        <taxon>Bacteria</taxon>
        <taxon>Bacillati</taxon>
        <taxon>Bacillota</taxon>
        <taxon>Clostridia</taxon>
        <taxon>Eubacteriales</taxon>
        <taxon>Clostridiaceae</taxon>
        <taxon>Clostridium</taxon>
    </lineage>
</organism>
<comment type="caution">
    <text evidence="4">The sequence shown here is derived from an EMBL/GenBank/DDBJ whole genome shotgun (WGS) entry which is preliminary data.</text>
</comment>
<evidence type="ECO:0000256" key="1">
    <source>
        <dbReference type="ARBA" id="ARBA00022679"/>
    </source>
</evidence>
<dbReference type="InterPro" id="IPR043519">
    <property type="entry name" value="NT_sf"/>
</dbReference>
<evidence type="ECO:0000313" key="5">
    <source>
        <dbReference type="Proteomes" id="UP001501047"/>
    </source>
</evidence>
<dbReference type="PANTHER" id="PTHR43420:SF46">
    <property type="entry name" value="ACETYLTRANSFERASE"/>
    <property type="match status" value="1"/>
</dbReference>
<evidence type="ECO:0000313" key="4">
    <source>
        <dbReference type="EMBL" id="GAA0766099.1"/>
    </source>
</evidence>
<dbReference type="Pfam" id="PF00583">
    <property type="entry name" value="Acetyltransf_1"/>
    <property type="match status" value="1"/>
</dbReference>
<dbReference type="InterPro" id="IPR016181">
    <property type="entry name" value="Acyl_CoA_acyltransferase"/>
</dbReference>
<accession>A0ABP3VU91</accession>
<gene>
    <name evidence="4" type="ORF">GCM10008908_03430</name>
</gene>
<keyword evidence="2" id="KW-0012">Acyltransferase</keyword>